<dbReference type="EMBL" id="CAJOBZ010000065">
    <property type="protein sequence ID" value="CAF4937306.1"/>
    <property type="molecule type" value="Genomic_DNA"/>
</dbReference>
<comment type="caution">
    <text evidence="1">The sequence shown here is derived from an EMBL/GenBank/DDBJ whole genome shotgun (WGS) entry which is preliminary data.</text>
</comment>
<dbReference type="AlphaFoldDB" id="A0A821X6Y6"/>
<protein>
    <submittedName>
        <fullName evidence="1">Uncharacterized protein</fullName>
    </submittedName>
</protein>
<keyword evidence="2" id="KW-1185">Reference proteome</keyword>
<evidence type="ECO:0000313" key="1">
    <source>
        <dbReference type="EMBL" id="CAF4937306.1"/>
    </source>
</evidence>
<name>A0A821X6Y6_9NEOP</name>
<dbReference type="OrthoDB" id="7470301at2759"/>
<evidence type="ECO:0000313" key="2">
    <source>
        <dbReference type="Proteomes" id="UP000663880"/>
    </source>
</evidence>
<reference evidence="1" key="1">
    <citation type="submission" date="2021-02" db="EMBL/GenBank/DDBJ databases">
        <authorList>
            <person name="Steward A R."/>
        </authorList>
    </citation>
    <scope>NUCLEOTIDE SEQUENCE</scope>
</reference>
<gene>
    <name evidence="1" type="ORF">PMACD_LOCUS14382</name>
</gene>
<accession>A0A821X6Y6</accession>
<organism evidence="1 2">
    <name type="scientific">Pieris macdunnoughi</name>
    <dbReference type="NCBI Taxonomy" id="345717"/>
    <lineage>
        <taxon>Eukaryota</taxon>
        <taxon>Metazoa</taxon>
        <taxon>Ecdysozoa</taxon>
        <taxon>Arthropoda</taxon>
        <taxon>Hexapoda</taxon>
        <taxon>Insecta</taxon>
        <taxon>Pterygota</taxon>
        <taxon>Neoptera</taxon>
        <taxon>Endopterygota</taxon>
        <taxon>Lepidoptera</taxon>
        <taxon>Glossata</taxon>
        <taxon>Ditrysia</taxon>
        <taxon>Papilionoidea</taxon>
        <taxon>Pieridae</taxon>
        <taxon>Pierinae</taxon>
        <taxon>Pieris</taxon>
    </lineage>
</organism>
<dbReference type="Proteomes" id="UP000663880">
    <property type="component" value="Unassembled WGS sequence"/>
</dbReference>
<sequence length="102" mass="11333">MTESVCYVITSQLFSHQCAPAHLRSSSCTFGGVRPSRSARALERDDATRDKWGANVDRGQRAALTLTLPLYPLPRTASSYARLLIYDTIRARSSRFPTANNN</sequence>
<proteinExistence type="predicted"/>